<dbReference type="AlphaFoldDB" id="A0A8S3V0I3"/>
<keyword evidence="2" id="KW-1185">Reference proteome</keyword>
<evidence type="ECO:0000313" key="2">
    <source>
        <dbReference type="Proteomes" id="UP000683360"/>
    </source>
</evidence>
<dbReference type="OrthoDB" id="10451351at2759"/>
<evidence type="ECO:0000313" key="1">
    <source>
        <dbReference type="EMBL" id="CAG2249807.1"/>
    </source>
</evidence>
<organism evidence="1 2">
    <name type="scientific">Mytilus edulis</name>
    <name type="common">Blue mussel</name>
    <dbReference type="NCBI Taxonomy" id="6550"/>
    <lineage>
        <taxon>Eukaryota</taxon>
        <taxon>Metazoa</taxon>
        <taxon>Spiralia</taxon>
        <taxon>Lophotrochozoa</taxon>
        <taxon>Mollusca</taxon>
        <taxon>Bivalvia</taxon>
        <taxon>Autobranchia</taxon>
        <taxon>Pteriomorphia</taxon>
        <taxon>Mytilida</taxon>
        <taxon>Mytiloidea</taxon>
        <taxon>Mytilidae</taxon>
        <taxon>Mytilinae</taxon>
        <taxon>Mytilus</taxon>
    </lineage>
</organism>
<gene>
    <name evidence="1" type="ORF">MEDL_61554</name>
</gene>
<proteinExistence type="predicted"/>
<protein>
    <submittedName>
        <fullName evidence="1">Uncharacterized protein</fullName>
    </submittedName>
</protein>
<accession>A0A8S3V0I3</accession>
<reference evidence="1" key="1">
    <citation type="submission" date="2021-03" db="EMBL/GenBank/DDBJ databases">
        <authorList>
            <person name="Bekaert M."/>
        </authorList>
    </citation>
    <scope>NUCLEOTIDE SEQUENCE</scope>
</reference>
<dbReference type="EMBL" id="CAJPWZ010003000">
    <property type="protein sequence ID" value="CAG2249807.1"/>
    <property type="molecule type" value="Genomic_DNA"/>
</dbReference>
<comment type="caution">
    <text evidence="1">The sequence shown here is derived from an EMBL/GenBank/DDBJ whole genome shotgun (WGS) entry which is preliminary data.</text>
</comment>
<name>A0A8S3V0I3_MYTED</name>
<dbReference type="Proteomes" id="UP000683360">
    <property type="component" value="Unassembled WGS sequence"/>
</dbReference>
<sequence length="176" mass="20320">MSGKVKQDGIDIGKLERLLSEDEKDDSCSTKEKTFSIDDNILREMSNVYDFCLVARMSKEGKELASCTRSYGNTTYGNTGRKINFSPFSNNRSSNSYVYTVDENSTDSLVDSIIFGSICKIFEHVWRGQTYTWVLLDTFDDVRYEDGFWSVLEHKNLTETCYVERCQCSSDCWERK</sequence>